<accession>A0AAW1HC56</accession>
<feature type="compositionally biased region" description="Low complexity" evidence="1">
    <location>
        <begin position="12"/>
        <end position="27"/>
    </location>
</feature>
<protein>
    <submittedName>
        <fullName evidence="2">Uncharacterized protein</fullName>
    </submittedName>
</protein>
<sequence length="151" mass="16490">MAPSSRRREKTTTTTTTTKKSTPTSSNRRIITRSIYKKQQLLLSQQTTITTPTKKIVHPTCDLTPTPNTDNINNASFVDGCSTPKSEKYKIPAIVTCPPAPKKPKVSSKLAIKLGGYPKKIGLVRVVIIGIVCCDSQNIPLPPLISLSLQF</sequence>
<feature type="region of interest" description="Disordered" evidence="1">
    <location>
        <begin position="1"/>
        <end position="27"/>
    </location>
</feature>
<gene>
    <name evidence="2" type="ORF">RND81_12G181000</name>
</gene>
<comment type="caution">
    <text evidence="2">The sequence shown here is derived from an EMBL/GenBank/DDBJ whole genome shotgun (WGS) entry which is preliminary data.</text>
</comment>
<evidence type="ECO:0000256" key="1">
    <source>
        <dbReference type="SAM" id="MobiDB-lite"/>
    </source>
</evidence>
<evidence type="ECO:0000313" key="2">
    <source>
        <dbReference type="EMBL" id="KAK9673645.1"/>
    </source>
</evidence>
<evidence type="ECO:0000313" key="3">
    <source>
        <dbReference type="Proteomes" id="UP001443914"/>
    </source>
</evidence>
<reference evidence="2" key="1">
    <citation type="submission" date="2024-03" db="EMBL/GenBank/DDBJ databases">
        <title>WGS assembly of Saponaria officinalis var. Norfolk2.</title>
        <authorList>
            <person name="Jenkins J."/>
            <person name="Shu S."/>
            <person name="Grimwood J."/>
            <person name="Barry K."/>
            <person name="Goodstein D."/>
            <person name="Schmutz J."/>
            <person name="Leebens-Mack J."/>
            <person name="Osbourn A."/>
        </authorList>
    </citation>
    <scope>NUCLEOTIDE SEQUENCE [LARGE SCALE GENOMIC DNA]</scope>
    <source>
        <strain evidence="2">JIC</strain>
    </source>
</reference>
<proteinExistence type="predicted"/>
<organism evidence="2 3">
    <name type="scientific">Saponaria officinalis</name>
    <name type="common">Common soapwort</name>
    <name type="synonym">Lychnis saponaria</name>
    <dbReference type="NCBI Taxonomy" id="3572"/>
    <lineage>
        <taxon>Eukaryota</taxon>
        <taxon>Viridiplantae</taxon>
        <taxon>Streptophyta</taxon>
        <taxon>Embryophyta</taxon>
        <taxon>Tracheophyta</taxon>
        <taxon>Spermatophyta</taxon>
        <taxon>Magnoliopsida</taxon>
        <taxon>eudicotyledons</taxon>
        <taxon>Gunneridae</taxon>
        <taxon>Pentapetalae</taxon>
        <taxon>Caryophyllales</taxon>
        <taxon>Caryophyllaceae</taxon>
        <taxon>Caryophylleae</taxon>
        <taxon>Saponaria</taxon>
    </lineage>
</organism>
<dbReference type="EMBL" id="JBDFQZ010000012">
    <property type="protein sequence ID" value="KAK9673645.1"/>
    <property type="molecule type" value="Genomic_DNA"/>
</dbReference>
<dbReference type="AlphaFoldDB" id="A0AAW1HC56"/>
<keyword evidence="3" id="KW-1185">Reference proteome</keyword>
<dbReference type="Proteomes" id="UP001443914">
    <property type="component" value="Unassembled WGS sequence"/>
</dbReference>
<name>A0AAW1HC56_SAPOF</name>